<dbReference type="Proteomes" id="UP001596492">
    <property type="component" value="Unassembled WGS sequence"/>
</dbReference>
<dbReference type="RefSeq" id="WP_382169051.1">
    <property type="nucleotide sequence ID" value="NZ_JBHTBR010000009.1"/>
</dbReference>
<sequence>MNSYEEKMARRKEKLEAAAQRADARAKAAYERADLREEKTGIPLGQPILVGHHSERRHRRVIERAHAAMDESVSQNKRAEQLREKAANVGAGGISSDDPNAIEKLEKKLAKLQDQQSQMKFNNRILKKWVKKGVSPDSEGALFEECFAELKAINPAITMNSARLMLKPDSFGYVGHAPFELTNNNAKIRSTAKRIKQLRANQNNQTSTEIVEDVCKIVFNVEENRVQIIFQNKPNQSVRMLMKSHGFRWAPSRNAWQRQLTNNARYAAKLIMCKLKK</sequence>
<evidence type="ECO:0000256" key="1">
    <source>
        <dbReference type="SAM" id="Coils"/>
    </source>
</evidence>
<dbReference type="EMBL" id="JBHTBR010000009">
    <property type="protein sequence ID" value="MFC7293010.1"/>
    <property type="molecule type" value="Genomic_DNA"/>
</dbReference>
<feature type="coiled-coil region" evidence="1">
    <location>
        <begin position="1"/>
        <end position="32"/>
    </location>
</feature>
<proteinExistence type="predicted"/>
<name>A0ABW2IQD3_9PROT</name>
<evidence type="ECO:0000313" key="2">
    <source>
        <dbReference type="EMBL" id="MFC7293010.1"/>
    </source>
</evidence>
<protein>
    <submittedName>
        <fullName evidence="2">DUF3560 domain-containing protein</fullName>
    </submittedName>
</protein>
<reference evidence="3" key="1">
    <citation type="journal article" date="2019" name="Int. J. Syst. Evol. Microbiol.">
        <title>The Global Catalogue of Microorganisms (GCM) 10K type strain sequencing project: providing services to taxonomists for standard genome sequencing and annotation.</title>
        <authorList>
            <consortium name="The Broad Institute Genomics Platform"/>
            <consortium name="The Broad Institute Genome Sequencing Center for Infectious Disease"/>
            <person name="Wu L."/>
            <person name="Ma J."/>
        </authorList>
    </citation>
    <scope>NUCLEOTIDE SEQUENCE [LARGE SCALE GENOMIC DNA]</scope>
    <source>
        <strain evidence="3">CCUG 51308</strain>
    </source>
</reference>
<organism evidence="2 3">
    <name type="scientific">Hirschia litorea</name>
    <dbReference type="NCBI Taxonomy" id="1199156"/>
    <lineage>
        <taxon>Bacteria</taxon>
        <taxon>Pseudomonadati</taxon>
        <taxon>Pseudomonadota</taxon>
        <taxon>Alphaproteobacteria</taxon>
        <taxon>Hyphomonadales</taxon>
        <taxon>Hyphomonadaceae</taxon>
        <taxon>Hirschia</taxon>
    </lineage>
</organism>
<keyword evidence="1" id="KW-0175">Coiled coil</keyword>
<keyword evidence="3" id="KW-1185">Reference proteome</keyword>
<accession>A0ABW2IQD3</accession>
<dbReference type="Pfam" id="PF12083">
    <property type="entry name" value="DUF3560"/>
    <property type="match status" value="1"/>
</dbReference>
<gene>
    <name evidence="2" type="ORF">ACFQS8_15420</name>
</gene>
<dbReference type="InterPro" id="IPR021944">
    <property type="entry name" value="DUF3560"/>
</dbReference>
<comment type="caution">
    <text evidence="2">The sequence shown here is derived from an EMBL/GenBank/DDBJ whole genome shotgun (WGS) entry which is preliminary data.</text>
</comment>
<evidence type="ECO:0000313" key="3">
    <source>
        <dbReference type="Proteomes" id="UP001596492"/>
    </source>
</evidence>